<dbReference type="Proteomes" id="UP000199400">
    <property type="component" value="Unassembled WGS sequence"/>
</dbReference>
<dbReference type="InterPro" id="IPR014284">
    <property type="entry name" value="RNA_pol_sigma-70_dom"/>
</dbReference>
<feature type="domain" description="RNA polymerase sigma-70 region 2" evidence="7">
    <location>
        <begin position="9"/>
        <end position="76"/>
    </location>
</feature>
<dbReference type="PANTHER" id="PTHR43133">
    <property type="entry name" value="RNA POLYMERASE ECF-TYPE SIGMA FACTO"/>
    <property type="match status" value="1"/>
</dbReference>
<keyword evidence="5" id="KW-0804">Transcription</keyword>
<gene>
    <name evidence="9" type="ORF">SAMN02745121_08259</name>
</gene>
<evidence type="ECO:0000256" key="1">
    <source>
        <dbReference type="ARBA" id="ARBA00010641"/>
    </source>
</evidence>
<comment type="similarity">
    <text evidence="1">Belongs to the sigma-70 factor family. ECF subfamily.</text>
</comment>
<dbReference type="RefSeq" id="WP_096329996.1">
    <property type="nucleotide sequence ID" value="NZ_FOMX01000049.1"/>
</dbReference>
<dbReference type="InterPro" id="IPR036388">
    <property type="entry name" value="WH-like_DNA-bd_sf"/>
</dbReference>
<dbReference type="InterPro" id="IPR007627">
    <property type="entry name" value="RNA_pol_sigma70_r2"/>
</dbReference>
<organism evidence="9 10">
    <name type="scientific">Nannocystis exedens</name>
    <dbReference type="NCBI Taxonomy" id="54"/>
    <lineage>
        <taxon>Bacteria</taxon>
        <taxon>Pseudomonadati</taxon>
        <taxon>Myxococcota</taxon>
        <taxon>Polyangia</taxon>
        <taxon>Nannocystales</taxon>
        <taxon>Nannocystaceae</taxon>
        <taxon>Nannocystis</taxon>
    </lineage>
</organism>
<dbReference type="InterPro" id="IPR039425">
    <property type="entry name" value="RNA_pol_sigma-70-like"/>
</dbReference>
<dbReference type="GO" id="GO:0003677">
    <property type="term" value="F:DNA binding"/>
    <property type="evidence" value="ECO:0007669"/>
    <property type="project" value="UniProtKB-KW"/>
</dbReference>
<evidence type="ECO:0000259" key="8">
    <source>
        <dbReference type="Pfam" id="PF08281"/>
    </source>
</evidence>
<dbReference type="GO" id="GO:0006352">
    <property type="term" value="P:DNA-templated transcription initiation"/>
    <property type="evidence" value="ECO:0007669"/>
    <property type="project" value="InterPro"/>
</dbReference>
<dbReference type="OrthoDB" id="9794372at2"/>
<dbReference type="InterPro" id="IPR013325">
    <property type="entry name" value="RNA_pol_sigma_r2"/>
</dbReference>
<keyword evidence="2" id="KW-0805">Transcription regulation</keyword>
<evidence type="ECO:0000256" key="5">
    <source>
        <dbReference type="ARBA" id="ARBA00023163"/>
    </source>
</evidence>
<dbReference type="InterPro" id="IPR013249">
    <property type="entry name" value="RNA_pol_sigma70_r4_t2"/>
</dbReference>
<dbReference type="Pfam" id="PF08281">
    <property type="entry name" value="Sigma70_r4_2"/>
    <property type="match status" value="1"/>
</dbReference>
<evidence type="ECO:0000313" key="9">
    <source>
        <dbReference type="EMBL" id="SFF34068.1"/>
    </source>
</evidence>
<dbReference type="EMBL" id="FOMX01000049">
    <property type="protein sequence ID" value="SFF34068.1"/>
    <property type="molecule type" value="Genomic_DNA"/>
</dbReference>
<dbReference type="Gene3D" id="1.10.10.10">
    <property type="entry name" value="Winged helix-like DNA-binding domain superfamily/Winged helix DNA-binding domain"/>
    <property type="match status" value="1"/>
</dbReference>
<evidence type="ECO:0000256" key="3">
    <source>
        <dbReference type="ARBA" id="ARBA00023082"/>
    </source>
</evidence>
<dbReference type="SUPFAM" id="SSF88659">
    <property type="entry name" value="Sigma3 and sigma4 domains of RNA polymerase sigma factors"/>
    <property type="match status" value="1"/>
</dbReference>
<dbReference type="Gene3D" id="1.10.1740.10">
    <property type="match status" value="1"/>
</dbReference>
<dbReference type="STRING" id="54.SAMN02745121_08259"/>
<keyword evidence="10" id="KW-1185">Reference proteome</keyword>
<dbReference type="GO" id="GO:0016987">
    <property type="term" value="F:sigma factor activity"/>
    <property type="evidence" value="ECO:0007669"/>
    <property type="project" value="UniProtKB-KW"/>
</dbReference>
<evidence type="ECO:0000256" key="4">
    <source>
        <dbReference type="ARBA" id="ARBA00023125"/>
    </source>
</evidence>
<feature type="domain" description="RNA polymerase sigma factor 70 region 4 type 2" evidence="8">
    <location>
        <begin position="103"/>
        <end position="154"/>
    </location>
</feature>
<evidence type="ECO:0000313" key="10">
    <source>
        <dbReference type="Proteomes" id="UP000199400"/>
    </source>
</evidence>
<sequence length="182" mass="20418">MDEDRFQALYAATHARLWAYVYRLTGERAVADDLVQDSYCRLFQLPPGRVRAGAERAYLYRIATNLVTDHHRRRTRLGARLRELLLAHEAAPPRAPEPGEGGELQAIFDRLPRRDAALLWLAYVDGHDHAEMAEILDVKPASVRVLLSRARARLADLLQPESPGNHAYPPALAPSRGPGSRD</sequence>
<keyword evidence="4" id="KW-0238">DNA-binding</keyword>
<accession>A0A1I2HX20</accession>
<keyword evidence="3" id="KW-0731">Sigma factor</keyword>
<name>A0A1I2HX20_9BACT</name>
<dbReference type="NCBIfam" id="TIGR02937">
    <property type="entry name" value="sigma70-ECF"/>
    <property type="match status" value="1"/>
</dbReference>
<reference evidence="10" key="1">
    <citation type="submission" date="2016-10" db="EMBL/GenBank/DDBJ databases">
        <authorList>
            <person name="Varghese N."/>
            <person name="Submissions S."/>
        </authorList>
    </citation>
    <scope>NUCLEOTIDE SEQUENCE [LARGE SCALE GENOMIC DNA]</scope>
    <source>
        <strain evidence="10">ATCC 25963</strain>
    </source>
</reference>
<feature type="region of interest" description="Disordered" evidence="6">
    <location>
        <begin position="158"/>
        <end position="182"/>
    </location>
</feature>
<dbReference type="InterPro" id="IPR013324">
    <property type="entry name" value="RNA_pol_sigma_r3/r4-like"/>
</dbReference>
<dbReference type="PANTHER" id="PTHR43133:SF8">
    <property type="entry name" value="RNA POLYMERASE SIGMA FACTOR HI_1459-RELATED"/>
    <property type="match status" value="1"/>
</dbReference>
<evidence type="ECO:0000256" key="6">
    <source>
        <dbReference type="SAM" id="MobiDB-lite"/>
    </source>
</evidence>
<evidence type="ECO:0000256" key="2">
    <source>
        <dbReference type="ARBA" id="ARBA00023015"/>
    </source>
</evidence>
<proteinExistence type="inferred from homology"/>
<dbReference type="Pfam" id="PF04542">
    <property type="entry name" value="Sigma70_r2"/>
    <property type="match status" value="1"/>
</dbReference>
<evidence type="ECO:0000259" key="7">
    <source>
        <dbReference type="Pfam" id="PF04542"/>
    </source>
</evidence>
<protein>
    <submittedName>
        <fullName evidence="9">RNA polymerase sigma-70 factor, ECF subfamily</fullName>
    </submittedName>
</protein>
<dbReference type="AlphaFoldDB" id="A0A1I2HX20"/>
<dbReference type="SUPFAM" id="SSF88946">
    <property type="entry name" value="Sigma2 domain of RNA polymerase sigma factors"/>
    <property type="match status" value="1"/>
</dbReference>